<feature type="non-terminal residue" evidence="1">
    <location>
        <position position="1"/>
    </location>
</feature>
<accession>A0AAW1TRJ4</accession>
<organism evidence="1 2">
    <name type="scientific">Henosepilachna vigintioctopunctata</name>
    <dbReference type="NCBI Taxonomy" id="420089"/>
    <lineage>
        <taxon>Eukaryota</taxon>
        <taxon>Metazoa</taxon>
        <taxon>Ecdysozoa</taxon>
        <taxon>Arthropoda</taxon>
        <taxon>Hexapoda</taxon>
        <taxon>Insecta</taxon>
        <taxon>Pterygota</taxon>
        <taxon>Neoptera</taxon>
        <taxon>Endopterygota</taxon>
        <taxon>Coleoptera</taxon>
        <taxon>Polyphaga</taxon>
        <taxon>Cucujiformia</taxon>
        <taxon>Coccinelloidea</taxon>
        <taxon>Coccinellidae</taxon>
        <taxon>Epilachninae</taxon>
        <taxon>Epilachnini</taxon>
        <taxon>Henosepilachna</taxon>
    </lineage>
</organism>
<evidence type="ECO:0000313" key="1">
    <source>
        <dbReference type="EMBL" id="KAK9874151.1"/>
    </source>
</evidence>
<sequence>ILVAWLGGFNKSFKFQPDSLDLASRVQLFFFAFQKSLSDEKLGSEGYCENRLLMFLANKEQDSMLCLRSMLDLRQKHYEAIQDVKKIYNKTVHI</sequence>
<dbReference type="EMBL" id="JARQZJ010000031">
    <property type="protein sequence ID" value="KAK9874151.1"/>
    <property type="molecule type" value="Genomic_DNA"/>
</dbReference>
<dbReference type="AlphaFoldDB" id="A0AAW1TRJ4"/>
<reference evidence="1 2" key="1">
    <citation type="submission" date="2023-03" db="EMBL/GenBank/DDBJ databases">
        <title>Genome insight into feeding habits of ladybird beetles.</title>
        <authorList>
            <person name="Li H.-S."/>
            <person name="Huang Y.-H."/>
            <person name="Pang H."/>
        </authorList>
    </citation>
    <scope>NUCLEOTIDE SEQUENCE [LARGE SCALE GENOMIC DNA]</scope>
    <source>
        <strain evidence="1">SYSU_2023b</strain>
        <tissue evidence="1">Whole body</tissue>
    </source>
</reference>
<comment type="caution">
    <text evidence="1">The sequence shown here is derived from an EMBL/GenBank/DDBJ whole genome shotgun (WGS) entry which is preliminary data.</text>
</comment>
<proteinExistence type="predicted"/>
<dbReference type="Proteomes" id="UP001431783">
    <property type="component" value="Unassembled WGS sequence"/>
</dbReference>
<evidence type="ECO:0000313" key="2">
    <source>
        <dbReference type="Proteomes" id="UP001431783"/>
    </source>
</evidence>
<name>A0AAW1TRJ4_9CUCU</name>
<protein>
    <submittedName>
        <fullName evidence="1">Uncharacterized protein</fullName>
    </submittedName>
</protein>
<gene>
    <name evidence="1" type="ORF">WA026_002506</name>
</gene>
<keyword evidence="2" id="KW-1185">Reference proteome</keyword>